<keyword evidence="1" id="KW-0472">Membrane</keyword>
<gene>
    <name evidence="2" type="ORF">CC78DRAFT_210336</name>
</gene>
<dbReference type="EMBL" id="ML986913">
    <property type="protein sequence ID" value="KAF2257587.1"/>
    <property type="molecule type" value="Genomic_DNA"/>
</dbReference>
<protein>
    <submittedName>
        <fullName evidence="2">Uncharacterized protein</fullName>
    </submittedName>
</protein>
<accession>A0A9P4JVA3</accession>
<feature type="transmembrane region" description="Helical" evidence="1">
    <location>
        <begin position="43"/>
        <end position="60"/>
    </location>
</feature>
<evidence type="ECO:0000313" key="2">
    <source>
        <dbReference type="EMBL" id="KAF2257587.1"/>
    </source>
</evidence>
<dbReference type="Proteomes" id="UP000800093">
    <property type="component" value="Unassembled WGS sequence"/>
</dbReference>
<reference evidence="3" key="1">
    <citation type="journal article" date="2020" name="Stud. Mycol.">
        <title>101 Dothideomycetes genomes: A test case for predicting lifestyles and emergence of pathogens.</title>
        <authorList>
            <person name="Haridas S."/>
            <person name="Albert R."/>
            <person name="Binder M."/>
            <person name="Bloem J."/>
            <person name="LaButti K."/>
            <person name="Salamov A."/>
            <person name="Andreopoulos B."/>
            <person name="Baker S."/>
            <person name="Barry K."/>
            <person name="Bills G."/>
            <person name="Bluhm B."/>
            <person name="Cannon C."/>
            <person name="Castanera R."/>
            <person name="Culley D."/>
            <person name="Daum C."/>
            <person name="Ezra D."/>
            <person name="Gonzalez J."/>
            <person name="Henrissat B."/>
            <person name="Kuo A."/>
            <person name="Liang C."/>
            <person name="Lipzen A."/>
            <person name="Lutzoni F."/>
            <person name="Magnuson J."/>
            <person name="Mondo S."/>
            <person name="Nolan M."/>
            <person name="Ohm R."/>
            <person name="Pangilinan J."/>
            <person name="Park H.-J."/>
            <person name="Ramirez L."/>
            <person name="Alfaro M."/>
            <person name="Sun H."/>
            <person name="Tritt A."/>
            <person name="Yoshinaga Y."/>
            <person name="Zwiers L.-H."/>
            <person name="Turgeon B."/>
            <person name="Goodwin S."/>
            <person name="Spatafora J."/>
            <person name="Crous P."/>
            <person name="Grigoriev I."/>
        </authorList>
    </citation>
    <scope>NUCLEOTIDE SEQUENCE [LARGE SCALE GENOMIC DNA]</scope>
    <source>
        <strain evidence="3">CBS 304.66</strain>
    </source>
</reference>
<name>A0A9P4JVA3_9PLEO</name>
<keyword evidence="1" id="KW-0812">Transmembrane</keyword>
<evidence type="ECO:0000256" key="1">
    <source>
        <dbReference type="SAM" id="Phobius"/>
    </source>
</evidence>
<dbReference type="AlphaFoldDB" id="A0A9P4JVA3"/>
<evidence type="ECO:0000313" key="3">
    <source>
        <dbReference type="Proteomes" id="UP000800093"/>
    </source>
</evidence>
<organism evidence="2 3">
    <name type="scientific">Lojkania enalia</name>
    <dbReference type="NCBI Taxonomy" id="147567"/>
    <lineage>
        <taxon>Eukaryota</taxon>
        <taxon>Fungi</taxon>
        <taxon>Dikarya</taxon>
        <taxon>Ascomycota</taxon>
        <taxon>Pezizomycotina</taxon>
        <taxon>Dothideomycetes</taxon>
        <taxon>Pleosporomycetidae</taxon>
        <taxon>Pleosporales</taxon>
        <taxon>Pleosporales incertae sedis</taxon>
        <taxon>Lojkania</taxon>
    </lineage>
</organism>
<keyword evidence="1" id="KW-1133">Transmembrane helix</keyword>
<sequence>MATYLPLAPFRVRSGFLCVFRVGDDGLASGVRWLSGRRTDRESTFFFFPLFFLCLIFFAVRCV</sequence>
<keyword evidence="3" id="KW-1185">Reference proteome</keyword>
<comment type="caution">
    <text evidence="2">The sequence shown here is derived from an EMBL/GenBank/DDBJ whole genome shotgun (WGS) entry which is preliminary data.</text>
</comment>
<proteinExistence type="predicted"/>